<dbReference type="GO" id="GO:0008840">
    <property type="term" value="F:4-hydroxy-tetrahydrodipicolinate synthase activity"/>
    <property type="evidence" value="ECO:0007669"/>
    <property type="project" value="UniProtKB-UniRule"/>
</dbReference>
<evidence type="ECO:0000256" key="10">
    <source>
        <dbReference type="ARBA" id="ARBA00023270"/>
    </source>
</evidence>
<keyword evidence="7 12" id="KW-0220">Diaminopimelate biosynthesis</keyword>
<evidence type="ECO:0000256" key="1">
    <source>
        <dbReference type="ARBA" id="ARBA00003294"/>
    </source>
</evidence>
<dbReference type="GO" id="GO:0019877">
    <property type="term" value="P:diaminopimelate biosynthetic process"/>
    <property type="evidence" value="ECO:0007669"/>
    <property type="project" value="UniProtKB-UniRule"/>
</dbReference>
<organism evidence="17 18">
    <name type="scientific">Thermovibrio guaymasensis</name>
    <dbReference type="NCBI Taxonomy" id="240167"/>
    <lineage>
        <taxon>Bacteria</taxon>
        <taxon>Pseudomonadati</taxon>
        <taxon>Aquificota</taxon>
        <taxon>Aquificia</taxon>
        <taxon>Desulfurobacteriales</taxon>
        <taxon>Desulfurobacteriaceae</taxon>
        <taxon>Thermovibrio</taxon>
    </lineage>
</organism>
<evidence type="ECO:0000313" key="17">
    <source>
        <dbReference type="EMBL" id="RKQ60561.1"/>
    </source>
</evidence>
<feature type="site" description="L-lysine inhibitor binding" evidence="16">
    <location>
        <position position="79"/>
    </location>
</feature>
<dbReference type="GO" id="GO:0009089">
    <property type="term" value="P:lysine biosynthetic process via diaminopimelate"/>
    <property type="evidence" value="ECO:0007669"/>
    <property type="project" value="UniProtKB-UniRule"/>
</dbReference>
<dbReference type="HAMAP" id="MF_00418">
    <property type="entry name" value="DapA"/>
    <property type="match status" value="1"/>
</dbReference>
<dbReference type="UniPathway" id="UPA00034">
    <property type="reaction ID" value="UER00017"/>
</dbReference>
<feature type="active site" description="Schiff-base intermediate with substrate" evidence="12 14">
    <location>
        <position position="160"/>
    </location>
</feature>
<evidence type="ECO:0000313" key="18">
    <source>
        <dbReference type="Proteomes" id="UP000280881"/>
    </source>
</evidence>
<feature type="site" description="Part of a proton relay during catalysis" evidence="12">
    <location>
        <position position="106"/>
    </location>
</feature>
<comment type="similarity">
    <text evidence="3 12 13">Belongs to the DapA family.</text>
</comment>
<feature type="site" description="Part of a proton relay during catalysis" evidence="12 16">
    <location>
        <position position="43"/>
    </location>
</feature>
<keyword evidence="18" id="KW-1185">Reference proteome</keyword>
<keyword evidence="5 12" id="KW-0963">Cytoplasm</keyword>
<comment type="pathway">
    <text evidence="2 12">Amino-acid biosynthesis; L-lysine biosynthesis via DAP pathway; (S)-tetrahydrodipicolinate from L-aspartate: step 3/4.</text>
</comment>
<dbReference type="Proteomes" id="UP000280881">
    <property type="component" value="Unassembled WGS sequence"/>
</dbReference>
<evidence type="ECO:0000256" key="16">
    <source>
        <dbReference type="PIRSR" id="PIRSR001365-3"/>
    </source>
</evidence>
<sequence>MFEGIYVAIPTPFKEGKVDQEALRKHIKFLIENGVDGIVPCGTTGESATLSYEEHEEVIAITIEEAKGKVKVIAGTGSNSTSEAIMLTEFAYKAGADGALLITPYYNKPNQEGLYLHFKAVAEAVPIPIVLYNVPSRTGVNMLPETVARLAEIDNIVAIKEATGSTNVATEIVNLCGDKIEILSGDDLTFFPLLTVGAKGVISVTANVVPERVVKMYREFLNGNWKEASRIHRELYNLSKVLFIDTNPIPVKTALSMMGMMEKEFRLPLCPTTPEKEEVIQKTLKEYGVIQ</sequence>
<feature type="site" description="L-lysine inhibitor binding; via carbonyl oxygen" evidence="16">
    <location>
        <position position="48"/>
    </location>
</feature>
<name>A0A420W614_9BACT</name>
<evidence type="ECO:0000256" key="8">
    <source>
        <dbReference type="ARBA" id="ARBA00023154"/>
    </source>
</evidence>
<dbReference type="InterPro" id="IPR005263">
    <property type="entry name" value="DapA"/>
</dbReference>
<evidence type="ECO:0000256" key="5">
    <source>
        <dbReference type="ARBA" id="ARBA00022490"/>
    </source>
</evidence>
<proteinExistence type="inferred from homology"/>
<dbReference type="GO" id="GO:0005829">
    <property type="term" value="C:cytosol"/>
    <property type="evidence" value="ECO:0007669"/>
    <property type="project" value="TreeGrafter"/>
</dbReference>
<dbReference type="RefSeq" id="WP_121171413.1">
    <property type="nucleotide sequence ID" value="NZ_RBIE01000003.1"/>
</dbReference>
<dbReference type="PIRSF" id="PIRSF001365">
    <property type="entry name" value="DHDPS"/>
    <property type="match status" value="1"/>
</dbReference>
<evidence type="ECO:0000256" key="9">
    <source>
        <dbReference type="ARBA" id="ARBA00023239"/>
    </source>
</evidence>
<dbReference type="PROSITE" id="PS00665">
    <property type="entry name" value="DHDPS_1"/>
    <property type="match status" value="1"/>
</dbReference>
<dbReference type="Pfam" id="PF00701">
    <property type="entry name" value="DHDPS"/>
    <property type="match status" value="1"/>
</dbReference>
<keyword evidence="9 12" id="KW-0456">Lyase</keyword>
<dbReference type="NCBIfam" id="TIGR00674">
    <property type="entry name" value="dapA"/>
    <property type="match status" value="1"/>
</dbReference>
<dbReference type="InterPro" id="IPR013785">
    <property type="entry name" value="Aldolase_TIM"/>
</dbReference>
<keyword evidence="10 12" id="KW-0704">Schiff base</keyword>
<evidence type="ECO:0000256" key="4">
    <source>
        <dbReference type="ARBA" id="ARBA00012086"/>
    </source>
</evidence>
<evidence type="ECO:0000256" key="15">
    <source>
        <dbReference type="PIRSR" id="PIRSR001365-2"/>
    </source>
</evidence>
<comment type="caution">
    <text evidence="12">Was originally thought to be a dihydrodipicolinate synthase (DHDPS), catalyzing the condensation of (S)-aspartate-beta-semialdehyde [(S)-ASA] and pyruvate to dihydrodipicolinate (DHDP). However, it was shown in E.coli that the product of the enzymatic reaction is not dihydrodipicolinate but in fact (4S)-4-hydroxy-2,3,4,5-tetrahydro-(2S)-dipicolinic acid (HTPA), and that the consecutive dehydration reaction leading to DHDP is not spontaneous but catalyzed by DapB.</text>
</comment>
<evidence type="ECO:0000256" key="2">
    <source>
        <dbReference type="ARBA" id="ARBA00005120"/>
    </source>
</evidence>
<comment type="caution">
    <text evidence="17">The sequence shown here is derived from an EMBL/GenBank/DDBJ whole genome shotgun (WGS) entry which is preliminary data.</text>
</comment>
<dbReference type="EMBL" id="RBIE01000003">
    <property type="protein sequence ID" value="RKQ60561.1"/>
    <property type="molecule type" value="Genomic_DNA"/>
</dbReference>
<feature type="site" description="L-lysine inhibitor binding" evidence="16">
    <location>
        <position position="105"/>
    </location>
</feature>
<dbReference type="InterPro" id="IPR002220">
    <property type="entry name" value="DapA-like"/>
</dbReference>
<dbReference type="SMART" id="SM01130">
    <property type="entry name" value="DHDPS"/>
    <property type="match status" value="1"/>
</dbReference>
<evidence type="ECO:0000256" key="14">
    <source>
        <dbReference type="PIRSR" id="PIRSR001365-1"/>
    </source>
</evidence>
<keyword evidence="8 12" id="KW-0457">Lysine biosynthesis</keyword>
<dbReference type="PANTHER" id="PTHR12128:SF66">
    <property type="entry name" value="4-HYDROXY-2-OXOGLUTARATE ALDOLASE, MITOCHONDRIAL"/>
    <property type="match status" value="1"/>
</dbReference>
<protein>
    <recommendedName>
        <fullName evidence="4 12">4-hydroxy-tetrahydrodipicolinate synthase</fullName>
        <shortName evidence="12">HTPA synthase</shortName>
        <ecNumber evidence="4 12">4.3.3.7</ecNumber>
    </recommendedName>
</protein>
<dbReference type="InterPro" id="IPR020624">
    <property type="entry name" value="Schiff_base-form_aldolases_CS"/>
</dbReference>
<dbReference type="PANTHER" id="PTHR12128">
    <property type="entry name" value="DIHYDRODIPICOLINATE SYNTHASE"/>
    <property type="match status" value="1"/>
</dbReference>
<reference evidence="17 18" key="1">
    <citation type="submission" date="2018-10" db="EMBL/GenBank/DDBJ databases">
        <title>Genomic Encyclopedia of Type Strains, Phase IV (KMG-IV): sequencing the most valuable type-strain genomes for metagenomic binning, comparative biology and taxonomic classification.</title>
        <authorList>
            <person name="Goeker M."/>
        </authorList>
    </citation>
    <scope>NUCLEOTIDE SEQUENCE [LARGE SCALE GENOMIC DNA]</scope>
    <source>
        <strain evidence="17 18">DSM 15521</strain>
    </source>
</reference>
<evidence type="ECO:0000256" key="13">
    <source>
        <dbReference type="PIRNR" id="PIRNR001365"/>
    </source>
</evidence>
<feature type="site" description="L-lysine inhibitor binding" evidence="16">
    <location>
        <position position="106"/>
    </location>
</feature>
<dbReference type="CDD" id="cd00950">
    <property type="entry name" value="DHDPS"/>
    <property type="match status" value="1"/>
</dbReference>
<comment type="catalytic activity">
    <reaction evidence="11 12">
        <text>L-aspartate 4-semialdehyde + pyruvate = (2S,4S)-4-hydroxy-2,3,4,5-tetrahydrodipicolinate + H2O + H(+)</text>
        <dbReference type="Rhea" id="RHEA:34171"/>
        <dbReference type="ChEBI" id="CHEBI:15361"/>
        <dbReference type="ChEBI" id="CHEBI:15377"/>
        <dbReference type="ChEBI" id="CHEBI:15378"/>
        <dbReference type="ChEBI" id="CHEBI:67139"/>
        <dbReference type="ChEBI" id="CHEBI:537519"/>
        <dbReference type="EC" id="4.3.3.7"/>
    </reaction>
</comment>
<evidence type="ECO:0000256" key="7">
    <source>
        <dbReference type="ARBA" id="ARBA00022915"/>
    </source>
</evidence>
<feature type="active site" description="Proton donor/acceptor" evidence="12 14">
    <location>
        <position position="132"/>
    </location>
</feature>
<comment type="subcellular location">
    <subcellularLocation>
        <location evidence="12">Cytoplasm</location>
    </subcellularLocation>
</comment>
<feature type="binding site" evidence="12 15">
    <location>
        <position position="202"/>
    </location>
    <ligand>
        <name>pyruvate</name>
        <dbReference type="ChEBI" id="CHEBI:15361"/>
    </ligand>
</feature>
<dbReference type="EC" id="4.3.3.7" evidence="4 12"/>
<feature type="site" description="L-lysine inhibitor binding" evidence="16">
    <location>
        <position position="83"/>
    </location>
</feature>
<comment type="function">
    <text evidence="1 12">Catalyzes the condensation of (S)-aspartate-beta-semialdehyde [(S)-ASA] and pyruvate to 4-hydroxy-tetrahydrodipicolinate (HTPA).</text>
</comment>
<dbReference type="OrthoDB" id="9782828at2"/>
<dbReference type="Gene3D" id="3.20.20.70">
    <property type="entry name" value="Aldolase class I"/>
    <property type="match status" value="1"/>
</dbReference>
<feature type="binding site" evidence="12 15">
    <location>
        <position position="44"/>
    </location>
    <ligand>
        <name>pyruvate</name>
        <dbReference type="ChEBI" id="CHEBI:15361"/>
    </ligand>
</feature>
<dbReference type="PRINTS" id="PR00146">
    <property type="entry name" value="DHPICSNTHASE"/>
</dbReference>
<evidence type="ECO:0000256" key="6">
    <source>
        <dbReference type="ARBA" id="ARBA00022605"/>
    </source>
</evidence>
<comment type="subunit">
    <text evidence="12">Homotetramer; dimer of dimers.</text>
</comment>
<evidence type="ECO:0000256" key="11">
    <source>
        <dbReference type="ARBA" id="ARBA00047836"/>
    </source>
</evidence>
<dbReference type="SUPFAM" id="SSF51569">
    <property type="entry name" value="Aldolase"/>
    <property type="match status" value="1"/>
</dbReference>
<keyword evidence="6 12" id="KW-0028">Amino-acid biosynthesis</keyword>
<dbReference type="PROSITE" id="PS00666">
    <property type="entry name" value="DHDPS_2"/>
    <property type="match status" value="1"/>
</dbReference>
<evidence type="ECO:0000256" key="3">
    <source>
        <dbReference type="ARBA" id="ARBA00007592"/>
    </source>
</evidence>
<dbReference type="AlphaFoldDB" id="A0A420W614"/>
<dbReference type="InterPro" id="IPR020625">
    <property type="entry name" value="Schiff_base-form_aldolases_AS"/>
</dbReference>
<evidence type="ECO:0000256" key="12">
    <source>
        <dbReference type="HAMAP-Rule" id="MF_00418"/>
    </source>
</evidence>
<gene>
    <name evidence="12" type="primary">dapA</name>
    <name evidence="17" type="ORF">C7457_1383</name>
</gene>
<accession>A0A420W614</accession>